<dbReference type="RefSeq" id="XP_022314582.1">
    <property type="nucleotide sequence ID" value="XM_022458874.1"/>
</dbReference>
<keyword evidence="5" id="KW-0325">Glycoprotein</keyword>
<dbReference type="Pfam" id="PF00801">
    <property type="entry name" value="PKD"/>
    <property type="match status" value="1"/>
</dbReference>
<sequence length="778" mass="85345">MVNNLLTSTAGARKPTTLGILTTTTPAPSVVEDDEVSGVIKIQEEFDQSLLDPTSDAYAKKVAEILALLQKLFEDADLSKYIANIRIEGFIEGSLIVKFKYYNSKNWNYNTRIDYCLSSACPLLSTCKNLASTYECVCPKGYILSGNQCQDVNECLEFPCSLHFVCNNTVGSYTCYCDEGFALVGDKCEDIDECDIPDICPPNSKCINLEGSYLCSCNSGFTKNNDTCSDVNECENNVCPDHSSCQNIEGSYTCDCQQGFVSSGGVCVDINECLLNVCPENSYCENTLGGFTCSCKAGFTSNGSHCLDIDECSTSPNICMENSYCNNTQGSYDCLCKEGYQNIGTFCKDINECDLNQCHSSSLCSNTDGSYICSCRTGYRMDNDTCVDIDECESGVCPVNSVCENTDGSYTCSCNSGYIMSDGVCQDINECTSGIDVCPTVSTCINTNGSYHCKCNEGYFQTTDYVCTESNVYGLGLRIQKINNSEAVYSVALNDSSTPEFKTLAESLTQVTYIVVLESAISEGFLGASFQKFEPGSIVSSGNLYYEQEVTLLPEETDIFTFNSTSAYLENSIEISELNLTDVNECLDENFNDCSPYANCTNIPGKYNCTCFSGYLDISNDATKPGRLCAAISDTHKDIIQGLTVETNQSYYLASELVSFAIRLSRGSHVTYNISYGDGSTEQQVYTEILSFLSTTVFTHKYAKAGAFNVTVWVMNDVSNDTTTFTVNVVDDIKNLSLTHASTNLSYDGQKRFELRSQRTLRNVKIAWDFGMDIMDPI</sequence>
<dbReference type="Gene3D" id="2.60.40.10">
    <property type="entry name" value="Immunoglobulins"/>
    <property type="match status" value="1"/>
</dbReference>
<keyword evidence="1 6" id="KW-0245">EGF-like domain</keyword>
<dbReference type="CDD" id="cd00054">
    <property type="entry name" value="EGF_CA"/>
    <property type="match status" value="9"/>
</dbReference>
<feature type="domain" description="PKD" evidence="8">
    <location>
        <begin position="667"/>
        <end position="736"/>
    </location>
</feature>
<dbReference type="AlphaFoldDB" id="A0A8B8CFL0"/>
<feature type="domain" description="EGF-like" evidence="7">
    <location>
        <begin position="582"/>
        <end position="621"/>
    </location>
</feature>
<dbReference type="InterPro" id="IPR000601">
    <property type="entry name" value="PKD_dom"/>
</dbReference>
<dbReference type="FunFam" id="2.10.25.10:FF:000038">
    <property type="entry name" value="Fibrillin 2"/>
    <property type="match status" value="6"/>
</dbReference>
<dbReference type="InterPro" id="IPR049883">
    <property type="entry name" value="NOTCH1_EGF-like"/>
</dbReference>
<dbReference type="InterPro" id="IPR001881">
    <property type="entry name" value="EGF-like_Ca-bd_dom"/>
</dbReference>
<evidence type="ECO:0000313" key="10">
    <source>
        <dbReference type="RefSeq" id="XP_022314582.1"/>
    </source>
</evidence>
<feature type="domain" description="EGF-like" evidence="7">
    <location>
        <begin position="308"/>
        <end position="348"/>
    </location>
</feature>
<dbReference type="InterPro" id="IPR000742">
    <property type="entry name" value="EGF"/>
</dbReference>
<dbReference type="InterPro" id="IPR051586">
    <property type="entry name" value="PKC-binding_NELL"/>
</dbReference>
<dbReference type="SMART" id="SM00179">
    <property type="entry name" value="EGF_CA"/>
    <property type="match status" value="10"/>
</dbReference>
<evidence type="ECO:0000256" key="3">
    <source>
        <dbReference type="ARBA" id="ARBA00022737"/>
    </source>
</evidence>
<dbReference type="InterPro" id="IPR035986">
    <property type="entry name" value="PKD_dom_sf"/>
</dbReference>
<proteinExistence type="predicted"/>
<keyword evidence="2" id="KW-0732">Signal</keyword>
<dbReference type="CDD" id="cd00146">
    <property type="entry name" value="PKD"/>
    <property type="match status" value="1"/>
</dbReference>
<organism evidence="9 10">
    <name type="scientific">Crassostrea virginica</name>
    <name type="common">Eastern oyster</name>
    <dbReference type="NCBI Taxonomy" id="6565"/>
    <lineage>
        <taxon>Eukaryota</taxon>
        <taxon>Metazoa</taxon>
        <taxon>Spiralia</taxon>
        <taxon>Lophotrochozoa</taxon>
        <taxon>Mollusca</taxon>
        <taxon>Bivalvia</taxon>
        <taxon>Autobranchia</taxon>
        <taxon>Pteriomorphia</taxon>
        <taxon>Ostreida</taxon>
        <taxon>Ostreoidea</taxon>
        <taxon>Ostreidae</taxon>
        <taxon>Crassostrea</taxon>
    </lineage>
</organism>
<dbReference type="SMART" id="SM00181">
    <property type="entry name" value="EGF"/>
    <property type="match status" value="10"/>
</dbReference>
<feature type="domain" description="EGF-like" evidence="7">
    <location>
        <begin position="427"/>
        <end position="468"/>
    </location>
</feature>
<name>A0A8B8CFL0_CRAVI</name>
<evidence type="ECO:0000259" key="8">
    <source>
        <dbReference type="PROSITE" id="PS50093"/>
    </source>
</evidence>
<protein>
    <submittedName>
        <fullName evidence="10">Fibrillin-2-like</fullName>
    </submittedName>
</protein>
<evidence type="ECO:0000256" key="4">
    <source>
        <dbReference type="ARBA" id="ARBA00023157"/>
    </source>
</evidence>
<dbReference type="FunFam" id="2.10.25.10:FF:000506">
    <property type="entry name" value="Adhesion G protein-coupled receptor E1"/>
    <property type="match status" value="2"/>
</dbReference>
<evidence type="ECO:0000256" key="5">
    <source>
        <dbReference type="ARBA" id="ARBA00023180"/>
    </source>
</evidence>
<dbReference type="Pfam" id="PF07645">
    <property type="entry name" value="EGF_CA"/>
    <property type="match status" value="10"/>
</dbReference>
<feature type="domain" description="EGF-like" evidence="7">
    <location>
        <begin position="190"/>
        <end position="229"/>
    </location>
</feature>
<dbReference type="InterPro" id="IPR013783">
    <property type="entry name" value="Ig-like_fold"/>
</dbReference>
<dbReference type="SMART" id="SM00089">
    <property type="entry name" value="PKD"/>
    <property type="match status" value="1"/>
</dbReference>
<dbReference type="SUPFAM" id="SSF57196">
    <property type="entry name" value="EGF/Laminin"/>
    <property type="match status" value="4"/>
</dbReference>
<dbReference type="InterPro" id="IPR000152">
    <property type="entry name" value="EGF-type_Asp/Asn_hydroxyl_site"/>
</dbReference>
<dbReference type="PROSITE" id="PS00010">
    <property type="entry name" value="ASX_HYDROXYL"/>
    <property type="match status" value="10"/>
</dbReference>
<feature type="domain" description="EGF-like" evidence="7">
    <location>
        <begin position="230"/>
        <end position="268"/>
    </location>
</feature>
<dbReference type="PANTHER" id="PTHR24042">
    <property type="entry name" value="NEL HOMOLOG"/>
    <property type="match status" value="1"/>
</dbReference>
<dbReference type="Gene3D" id="2.10.25.10">
    <property type="entry name" value="Laminin"/>
    <property type="match status" value="10"/>
</dbReference>
<dbReference type="InterPro" id="IPR009030">
    <property type="entry name" value="Growth_fac_rcpt_cys_sf"/>
</dbReference>
<evidence type="ECO:0000256" key="2">
    <source>
        <dbReference type="ARBA" id="ARBA00022729"/>
    </source>
</evidence>
<dbReference type="PROSITE" id="PS01186">
    <property type="entry name" value="EGF_2"/>
    <property type="match status" value="9"/>
</dbReference>
<evidence type="ECO:0000313" key="9">
    <source>
        <dbReference type="Proteomes" id="UP000694844"/>
    </source>
</evidence>
<evidence type="ECO:0000256" key="6">
    <source>
        <dbReference type="PROSITE-ProRule" id="PRU00076"/>
    </source>
</evidence>
<keyword evidence="3" id="KW-0677">Repeat</keyword>
<feature type="domain" description="EGF-like" evidence="7">
    <location>
        <begin position="151"/>
        <end position="189"/>
    </location>
</feature>
<feature type="domain" description="EGF-like" evidence="7">
    <location>
        <begin position="349"/>
        <end position="387"/>
    </location>
</feature>
<dbReference type="PROSITE" id="PS01187">
    <property type="entry name" value="EGF_CA"/>
    <property type="match status" value="3"/>
</dbReference>
<feature type="domain" description="EGF-like" evidence="7">
    <location>
        <begin position="269"/>
        <end position="307"/>
    </location>
</feature>
<accession>A0A8B8CFL0</accession>
<dbReference type="PANTHER" id="PTHR24042:SF5">
    <property type="entry name" value="EGF-LIKE CALCIUM-BINDING DOMAIN-CONTAINING PROTEIN"/>
    <property type="match status" value="1"/>
</dbReference>
<dbReference type="Proteomes" id="UP000694844">
    <property type="component" value="Chromosome 2"/>
</dbReference>
<dbReference type="InterPro" id="IPR022409">
    <property type="entry name" value="PKD/Chitinase_dom"/>
</dbReference>
<gene>
    <name evidence="10" type="primary">LOC111119061</name>
</gene>
<dbReference type="SUPFAM" id="SSF49299">
    <property type="entry name" value="PKD domain"/>
    <property type="match status" value="1"/>
</dbReference>
<dbReference type="GO" id="GO:0005615">
    <property type="term" value="C:extracellular space"/>
    <property type="evidence" value="ECO:0007669"/>
    <property type="project" value="TreeGrafter"/>
</dbReference>
<dbReference type="KEGG" id="cvn:111119061"/>
<evidence type="ECO:0000259" key="7">
    <source>
        <dbReference type="PROSITE" id="PS50026"/>
    </source>
</evidence>
<dbReference type="OrthoDB" id="6149761at2759"/>
<dbReference type="GO" id="GO:0005509">
    <property type="term" value="F:calcium ion binding"/>
    <property type="evidence" value="ECO:0007669"/>
    <property type="project" value="InterPro"/>
</dbReference>
<comment type="caution">
    <text evidence="6">Lacks conserved residue(s) required for the propagation of feature annotation.</text>
</comment>
<feature type="domain" description="EGF-like" evidence="7">
    <location>
        <begin position="388"/>
        <end position="426"/>
    </location>
</feature>
<dbReference type="GeneID" id="111119061"/>
<dbReference type="PROSITE" id="PS50026">
    <property type="entry name" value="EGF_3"/>
    <property type="match status" value="10"/>
</dbReference>
<reference evidence="10" key="1">
    <citation type="submission" date="2025-08" db="UniProtKB">
        <authorList>
            <consortium name="RefSeq"/>
        </authorList>
    </citation>
    <scope>IDENTIFICATION</scope>
    <source>
        <tissue evidence="10">Whole sample</tissue>
    </source>
</reference>
<dbReference type="GO" id="GO:0008201">
    <property type="term" value="F:heparin binding"/>
    <property type="evidence" value="ECO:0007669"/>
    <property type="project" value="TreeGrafter"/>
</dbReference>
<dbReference type="InterPro" id="IPR018097">
    <property type="entry name" value="EGF_Ca-bd_CS"/>
</dbReference>
<evidence type="ECO:0000256" key="1">
    <source>
        <dbReference type="ARBA" id="ARBA00022536"/>
    </source>
</evidence>
<dbReference type="SUPFAM" id="SSF57184">
    <property type="entry name" value="Growth factor receptor domain"/>
    <property type="match status" value="2"/>
</dbReference>
<dbReference type="PROSITE" id="PS50093">
    <property type="entry name" value="PKD"/>
    <property type="match status" value="1"/>
</dbReference>
<feature type="domain" description="EGF-like" evidence="7">
    <location>
        <begin position="112"/>
        <end position="150"/>
    </location>
</feature>
<keyword evidence="4" id="KW-1015">Disulfide bond</keyword>
<keyword evidence="9" id="KW-1185">Reference proteome</keyword>